<keyword evidence="1" id="KW-0732">Signal</keyword>
<protein>
    <recommendedName>
        <fullName evidence="3">Lipoprotein transmembrane</fullName>
    </recommendedName>
</protein>
<reference evidence="2" key="1">
    <citation type="submission" date="2024-05" db="EMBL/GenBank/DDBJ databases">
        <authorList>
            <person name="Bunk B."/>
            <person name="Swiderski J."/>
            <person name="Sproer C."/>
            <person name="Thiel V."/>
        </authorList>
    </citation>
    <scope>NUCLEOTIDE SEQUENCE</scope>
    <source>
        <strain evidence="2">DSM 17735</strain>
    </source>
</reference>
<evidence type="ECO:0008006" key="3">
    <source>
        <dbReference type="Google" id="ProtNLM"/>
    </source>
</evidence>
<organism evidence="2">
    <name type="scientific">Polaromonas hydrogenivorans</name>
    <dbReference type="NCBI Taxonomy" id="335476"/>
    <lineage>
        <taxon>Bacteria</taxon>
        <taxon>Pseudomonadati</taxon>
        <taxon>Pseudomonadota</taxon>
        <taxon>Betaproteobacteria</taxon>
        <taxon>Burkholderiales</taxon>
        <taxon>Comamonadaceae</taxon>
        <taxon>Polaromonas</taxon>
    </lineage>
</organism>
<evidence type="ECO:0000256" key="1">
    <source>
        <dbReference type="SAM" id="SignalP"/>
    </source>
</evidence>
<sequence length="162" mass="18098">MKIVKTVSSLAAAALLMAGCAFTPVQPGMSRDQVLASYGTPTRIVPVGSGTRLQYSRQPAGQSVVMVDLDAAGKVVAVREVMTPQEFARVEPGKWTREDVEREFGPPARVDRVASWPGDIMNYRWRENNIQDMFFWVYLDAGNRVQRTGQGMEIPSRLEFKF</sequence>
<dbReference type="AlphaFoldDB" id="A0AAU7LSA6"/>
<accession>A0AAU7LSA6</accession>
<name>A0AAU7LSA6_9BURK</name>
<gene>
    <name evidence="2" type="ORF">ABLV49_01380</name>
</gene>
<dbReference type="EMBL" id="CP157675">
    <property type="protein sequence ID" value="XBP70519.1"/>
    <property type="molecule type" value="Genomic_DNA"/>
</dbReference>
<dbReference type="RefSeq" id="WP_349279882.1">
    <property type="nucleotide sequence ID" value="NZ_CBCSCU010000008.1"/>
</dbReference>
<feature type="signal peptide" evidence="1">
    <location>
        <begin position="1"/>
        <end position="23"/>
    </location>
</feature>
<evidence type="ECO:0000313" key="2">
    <source>
        <dbReference type="EMBL" id="XBP70519.1"/>
    </source>
</evidence>
<feature type="chain" id="PRO_5043806449" description="Lipoprotein transmembrane" evidence="1">
    <location>
        <begin position="24"/>
        <end position="162"/>
    </location>
</feature>
<dbReference type="PROSITE" id="PS51257">
    <property type="entry name" value="PROKAR_LIPOPROTEIN"/>
    <property type="match status" value="1"/>
</dbReference>
<proteinExistence type="predicted"/>